<dbReference type="PANTHER" id="PTHR12242:SF22">
    <property type="entry name" value="OS02G0130600 PROTEIN"/>
    <property type="match status" value="1"/>
</dbReference>
<sequence>MVTSWFLWPWMLVVYRAILTIYSTVVFWGGFIDVAIHTPDQAGAYWYYFTNLSYLGLNIYLVLVTIATAAHARTGWLPSQGLHVPVHLLYATVLVSHVVTPVTFYALLFSPDEGFARPMLAWGNYSKHGGDLALTLMEVLVNRRVMYWSDLPITLITAIVYMCWMFLVHAFAHIWPYPFLGWEKGGGVAKWYIIMMAMFIVAFAIMWTLHWGKNWLLGRFRRASSGKSKWLRDPEKVEGWGSMSHGRAGDALSNWK</sequence>
<feature type="transmembrane region" description="Helical" evidence="1">
    <location>
        <begin position="191"/>
        <end position="212"/>
    </location>
</feature>
<organism evidence="2 3">
    <name type="scientific">Piptocephalis cylindrospora</name>
    <dbReference type="NCBI Taxonomy" id="1907219"/>
    <lineage>
        <taxon>Eukaryota</taxon>
        <taxon>Fungi</taxon>
        <taxon>Fungi incertae sedis</taxon>
        <taxon>Zoopagomycota</taxon>
        <taxon>Zoopagomycotina</taxon>
        <taxon>Zoopagomycetes</taxon>
        <taxon>Zoopagales</taxon>
        <taxon>Piptocephalidaceae</taxon>
        <taxon>Piptocephalis</taxon>
    </lineage>
</organism>
<evidence type="ECO:0000313" key="3">
    <source>
        <dbReference type="Proteomes" id="UP000267251"/>
    </source>
</evidence>
<name>A0A4V1IXN0_9FUNG</name>
<keyword evidence="1" id="KW-1133">Transmembrane helix</keyword>
<dbReference type="PANTHER" id="PTHR12242">
    <property type="entry name" value="OS02G0130600 PROTEIN-RELATED"/>
    <property type="match status" value="1"/>
</dbReference>
<keyword evidence="1" id="KW-0812">Transmembrane</keyword>
<evidence type="ECO:0000256" key="1">
    <source>
        <dbReference type="SAM" id="Phobius"/>
    </source>
</evidence>
<protein>
    <recommendedName>
        <fullName evidence="4">FAR-17a/AIG1-like protein</fullName>
    </recommendedName>
</protein>
<dbReference type="AlphaFoldDB" id="A0A4V1IXN0"/>
<dbReference type="Proteomes" id="UP000267251">
    <property type="component" value="Unassembled WGS sequence"/>
</dbReference>
<accession>A0A4V1IXN0</accession>
<feature type="transmembrane region" description="Helical" evidence="1">
    <location>
        <begin position="88"/>
        <end position="109"/>
    </location>
</feature>
<evidence type="ECO:0008006" key="4">
    <source>
        <dbReference type="Google" id="ProtNLM"/>
    </source>
</evidence>
<feature type="transmembrane region" description="Helical" evidence="1">
    <location>
        <begin position="44"/>
        <end position="68"/>
    </location>
</feature>
<dbReference type="GO" id="GO:0016020">
    <property type="term" value="C:membrane"/>
    <property type="evidence" value="ECO:0007669"/>
    <property type="project" value="TreeGrafter"/>
</dbReference>
<evidence type="ECO:0000313" key="2">
    <source>
        <dbReference type="EMBL" id="RKP11629.1"/>
    </source>
</evidence>
<dbReference type="OrthoDB" id="419711at2759"/>
<keyword evidence="3" id="KW-1185">Reference proteome</keyword>
<dbReference type="EMBL" id="KZ988759">
    <property type="protein sequence ID" value="RKP11629.1"/>
    <property type="molecule type" value="Genomic_DNA"/>
</dbReference>
<keyword evidence="1" id="KW-0472">Membrane</keyword>
<feature type="transmembrane region" description="Helical" evidence="1">
    <location>
        <begin position="151"/>
        <end position="171"/>
    </location>
</feature>
<proteinExistence type="predicted"/>
<feature type="transmembrane region" description="Helical" evidence="1">
    <location>
        <begin position="6"/>
        <end position="32"/>
    </location>
</feature>
<reference evidence="3" key="1">
    <citation type="journal article" date="2018" name="Nat. Microbiol.">
        <title>Leveraging single-cell genomics to expand the fungal tree of life.</title>
        <authorList>
            <person name="Ahrendt S.R."/>
            <person name="Quandt C.A."/>
            <person name="Ciobanu D."/>
            <person name="Clum A."/>
            <person name="Salamov A."/>
            <person name="Andreopoulos B."/>
            <person name="Cheng J.F."/>
            <person name="Woyke T."/>
            <person name="Pelin A."/>
            <person name="Henrissat B."/>
            <person name="Reynolds N.K."/>
            <person name="Benny G.L."/>
            <person name="Smith M.E."/>
            <person name="James T.Y."/>
            <person name="Grigoriev I.V."/>
        </authorList>
    </citation>
    <scope>NUCLEOTIDE SEQUENCE [LARGE SCALE GENOMIC DNA]</scope>
</reference>
<gene>
    <name evidence="2" type="ORF">BJ684DRAFT_12662</name>
</gene>